<evidence type="ECO:0000313" key="6">
    <source>
        <dbReference type="EMBL" id="RYB06749.1"/>
    </source>
</evidence>
<dbReference type="Proteomes" id="UP000289411">
    <property type="component" value="Unassembled WGS sequence"/>
</dbReference>
<dbReference type="InterPro" id="IPR047233">
    <property type="entry name" value="UAH_cupin"/>
</dbReference>
<dbReference type="GO" id="GO:0004848">
    <property type="term" value="F:ureidoglycolate hydrolase activity"/>
    <property type="evidence" value="ECO:0007669"/>
    <property type="project" value="InterPro"/>
</dbReference>
<reference evidence="6 7" key="1">
    <citation type="submission" date="2018-09" db="EMBL/GenBank/DDBJ databases">
        <authorList>
            <person name="Grouzdev D.S."/>
            <person name="Krutkina M.S."/>
        </authorList>
    </citation>
    <scope>NUCLEOTIDE SEQUENCE [LARGE SCALE GENOMIC DNA]</scope>
    <source>
        <strain evidence="6 7">RmlP001</strain>
    </source>
</reference>
<feature type="compositionally biased region" description="Basic and acidic residues" evidence="5">
    <location>
        <begin position="18"/>
        <end position="37"/>
    </location>
</feature>
<sequence length="246" mass="26722">MGDREPRHRRRLLPGAEGELRHVVRRGTDRAQDDVGRPAHAARRPPRPRVRARPVPRLRQGQARGLDLPQAGDRRALAGRPPLPGGSRVTRRLVAQPVTAEAFAPFGLLLPRPQPGADRLELIGDLTNGRDSAGPRLSLAGVTPKPLPLEAREMERHVHSSQSFVPLDCAAYLVLVAPHGADGRPDEAGLMAFRVPGDVGVHYRADTWHHPLTALERPASFAVLTFVDGTASDEQFVPLADPVTVT</sequence>
<comment type="subunit">
    <text evidence="1">Homodimer.</text>
</comment>
<feature type="region of interest" description="Disordered" evidence="5">
    <location>
        <begin position="1"/>
        <end position="90"/>
    </location>
</feature>
<dbReference type="AlphaFoldDB" id="A0A4Q2RI04"/>
<dbReference type="Pfam" id="PF04115">
    <property type="entry name" value="Ureidogly_lyase"/>
    <property type="match status" value="1"/>
</dbReference>
<evidence type="ECO:0000313" key="7">
    <source>
        <dbReference type="Proteomes" id="UP000289411"/>
    </source>
</evidence>
<accession>A0A4Q2RI04</accession>
<evidence type="ECO:0000256" key="1">
    <source>
        <dbReference type="ARBA" id="ARBA00011738"/>
    </source>
</evidence>
<organism evidence="6 7">
    <name type="scientific">Lichenibacterium ramalinae</name>
    <dbReference type="NCBI Taxonomy" id="2316527"/>
    <lineage>
        <taxon>Bacteria</taxon>
        <taxon>Pseudomonadati</taxon>
        <taxon>Pseudomonadota</taxon>
        <taxon>Alphaproteobacteria</taxon>
        <taxon>Hyphomicrobiales</taxon>
        <taxon>Lichenihabitantaceae</taxon>
        <taxon>Lichenibacterium</taxon>
    </lineage>
</organism>
<dbReference type="EMBL" id="QYBC01000003">
    <property type="protein sequence ID" value="RYB06749.1"/>
    <property type="molecule type" value="Genomic_DNA"/>
</dbReference>
<keyword evidence="7" id="KW-1185">Reference proteome</keyword>
<dbReference type="OrthoDB" id="9804602at2"/>
<dbReference type="InterPro" id="IPR024060">
    <property type="entry name" value="Ureidoglycolate_lyase_dom_sf"/>
</dbReference>
<comment type="caution">
    <text evidence="6">The sequence shown here is derived from an EMBL/GenBank/DDBJ whole genome shotgun (WGS) entry which is preliminary data.</text>
</comment>
<dbReference type="GO" id="GO:0050385">
    <property type="term" value="F:ureidoglycolate lyase activity"/>
    <property type="evidence" value="ECO:0007669"/>
    <property type="project" value="UniProtKB-EC"/>
</dbReference>
<comment type="catalytic activity">
    <reaction evidence="4">
        <text>(S)-ureidoglycolate = urea + glyoxylate</text>
        <dbReference type="Rhea" id="RHEA:11304"/>
        <dbReference type="ChEBI" id="CHEBI:16199"/>
        <dbReference type="ChEBI" id="CHEBI:36655"/>
        <dbReference type="ChEBI" id="CHEBI:57296"/>
        <dbReference type="EC" id="4.3.2.3"/>
    </reaction>
</comment>
<dbReference type="SUPFAM" id="SSF51182">
    <property type="entry name" value="RmlC-like cupins"/>
    <property type="match status" value="1"/>
</dbReference>
<evidence type="ECO:0000256" key="2">
    <source>
        <dbReference type="ARBA" id="ARBA00022631"/>
    </source>
</evidence>
<evidence type="ECO:0000256" key="4">
    <source>
        <dbReference type="ARBA" id="ARBA00047684"/>
    </source>
</evidence>
<dbReference type="PANTHER" id="PTHR21221">
    <property type="entry name" value="UREIDOGLYCOLATE HYDROLASE"/>
    <property type="match status" value="1"/>
</dbReference>
<proteinExistence type="predicted"/>
<feature type="compositionally biased region" description="Basic residues" evidence="5">
    <location>
        <begin position="40"/>
        <end position="56"/>
    </location>
</feature>
<name>A0A4Q2RI04_9HYPH</name>
<dbReference type="Gene3D" id="2.60.120.480">
    <property type="entry name" value="Ureidoglycolate hydrolase"/>
    <property type="match status" value="1"/>
</dbReference>
<evidence type="ECO:0008006" key="8">
    <source>
        <dbReference type="Google" id="ProtNLM"/>
    </source>
</evidence>
<reference evidence="6 7" key="2">
    <citation type="submission" date="2019-02" db="EMBL/GenBank/DDBJ databases">
        <title>'Lichenibacterium ramalinii' gen. nov. sp. nov., 'Lichenibacterium minor' gen. nov. sp. nov.</title>
        <authorList>
            <person name="Pankratov T."/>
        </authorList>
    </citation>
    <scope>NUCLEOTIDE SEQUENCE [LARGE SCALE GENOMIC DNA]</scope>
    <source>
        <strain evidence="6 7">RmlP001</strain>
    </source>
</reference>
<dbReference type="PANTHER" id="PTHR21221:SF1">
    <property type="entry name" value="UREIDOGLYCOLATE LYASE"/>
    <property type="match status" value="1"/>
</dbReference>
<evidence type="ECO:0000256" key="5">
    <source>
        <dbReference type="SAM" id="MobiDB-lite"/>
    </source>
</evidence>
<dbReference type="InterPro" id="IPR007247">
    <property type="entry name" value="Ureidogly_lyase"/>
</dbReference>
<keyword evidence="2" id="KW-0659">Purine metabolism</keyword>
<protein>
    <recommendedName>
        <fullName evidence="8">Ureidoglycolate hydrolase</fullName>
    </recommendedName>
</protein>
<dbReference type="InterPro" id="IPR011051">
    <property type="entry name" value="RmlC_Cupin_sf"/>
</dbReference>
<gene>
    <name evidence="6" type="ORF">D3272_05325</name>
</gene>
<dbReference type="GO" id="GO:0006144">
    <property type="term" value="P:purine nucleobase metabolic process"/>
    <property type="evidence" value="ECO:0007669"/>
    <property type="project" value="UniProtKB-KW"/>
</dbReference>
<dbReference type="CDD" id="cd20298">
    <property type="entry name" value="cupin_UAH"/>
    <property type="match status" value="1"/>
</dbReference>
<dbReference type="GO" id="GO:0000256">
    <property type="term" value="P:allantoin catabolic process"/>
    <property type="evidence" value="ECO:0007669"/>
    <property type="project" value="InterPro"/>
</dbReference>
<evidence type="ECO:0000256" key="3">
    <source>
        <dbReference type="ARBA" id="ARBA00023239"/>
    </source>
</evidence>
<keyword evidence="3" id="KW-0456">Lyase</keyword>